<protein>
    <submittedName>
        <fullName evidence="1">Uncharacterized protein</fullName>
    </submittedName>
</protein>
<evidence type="ECO:0000313" key="1">
    <source>
        <dbReference type="EMBL" id="MSS38928.1"/>
    </source>
</evidence>
<dbReference type="AlphaFoldDB" id="A0A844F127"/>
<accession>A0A844F127</accession>
<comment type="caution">
    <text evidence="1">The sequence shown here is derived from an EMBL/GenBank/DDBJ whole genome shotgun (WGS) entry which is preliminary data.</text>
</comment>
<gene>
    <name evidence="1" type="ORF">FYJ37_00820</name>
</gene>
<proteinExistence type="predicted"/>
<dbReference type="RefSeq" id="WP_154322689.1">
    <property type="nucleotide sequence ID" value="NZ_CP045695.1"/>
</dbReference>
<organism evidence="1 2">
    <name type="scientific">Clostridium scindens (strain JCM 10418 / VPI 12708)</name>
    <dbReference type="NCBI Taxonomy" id="29347"/>
    <lineage>
        <taxon>Bacteria</taxon>
        <taxon>Bacillati</taxon>
        <taxon>Bacillota</taxon>
        <taxon>Clostridia</taxon>
        <taxon>Lachnospirales</taxon>
        <taxon>Lachnospiraceae</taxon>
    </lineage>
</organism>
<dbReference type="EMBL" id="VUMB01000002">
    <property type="protein sequence ID" value="MSS38928.1"/>
    <property type="molecule type" value="Genomic_DNA"/>
</dbReference>
<evidence type="ECO:0000313" key="2">
    <source>
        <dbReference type="Proteomes" id="UP000462363"/>
    </source>
</evidence>
<sequence>MKQIHFDNYKDLASDISDKYDSLKSDDEYKDVAVIAKYEESRHIVKELLCIGYDIHSILMHDVEYDGYDNEYIISLFDNEIFVKPMLRDNGYISDDSQFMYILDNCSSKVIPFCNGEVVYEVSVGECDCDECCECACNDNTECTVKSDDDVYTITVRCNLDADEAMKMIKDMENRMERMNDMFREMDNFRRLLR</sequence>
<dbReference type="Proteomes" id="UP000462363">
    <property type="component" value="Unassembled WGS sequence"/>
</dbReference>
<name>A0A844F127_CLOSV</name>
<reference evidence="1 2" key="1">
    <citation type="submission" date="2019-08" db="EMBL/GenBank/DDBJ databases">
        <title>In-depth cultivation of the pig gut microbiome towards novel bacterial diversity and tailored functional studies.</title>
        <authorList>
            <person name="Wylensek D."/>
            <person name="Hitch T.C.A."/>
            <person name="Clavel T."/>
        </authorList>
    </citation>
    <scope>NUCLEOTIDE SEQUENCE [LARGE SCALE GENOMIC DNA]</scope>
    <source>
        <strain evidence="1 2">BL-389-WT-3D</strain>
    </source>
</reference>